<keyword evidence="1" id="KW-1133">Transmembrane helix</keyword>
<feature type="transmembrane region" description="Helical" evidence="1">
    <location>
        <begin position="104"/>
        <end position="126"/>
    </location>
</feature>
<dbReference type="GeneID" id="24124515"/>
<proteinExistence type="predicted"/>
<keyword evidence="1" id="KW-0812">Transmembrane</keyword>
<reference evidence="2 3" key="1">
    <citation type="journal article" date="2013" name="PLoS Genet.">
        <title>Distinctive expansion of potential virulence genes in the genome of the oomycete fish pathogen Saprolegnia parasitica.</title>
        <authorList>
            <person name="Jiang R.H."/>
            <person name="de Bruijn I."/>
            <person name="Haas B.J."/>
            <person name="Belmonte R."/>
            <person name="Lobach L."/>
            <person name="Christie J."/>
            <person name="van den Ackerveken G."/>
            <person name="Bottin A."/>
            <person name="Bulone V."/>
            <person name="Diaz-Moreno S.M."/>
            <person name="Dumas B."/>
            <person name="Fan L."/>
            <person name="Gaulin E."/>
            <person name="Govers F."/>
            <person name="Grenville-Briggs L.J."/>
            <person name="Horner N.R."/>
            <person name="Levin J.Z."/>
            <person name="Mammella M."/>
            <person name="Meijer H.J."/>
            <person name="Morris P."/>
            <person name="Nusbaum C."/>
            <person name="Oome S."/>
            <person name="Phillips A.J."/>
            <person name="van Rooyen D."/>
            <person name="Rzeszutek E."/>
            <person name="Saraiva M."/>
            <person name="Secombes C.J."/>
            <person name="Seidl M.F."/>
            <person name="Snel B."/>
            <person name="Stassen J.H."/>
            <person name="Sykes S."/>
            <person name="Tripathy S."/>
            <person name="van den Berg H."/>
            <person name="Vega-Arreguin J.C."/>
            <person name="Wawra S."/>
            <person name="Young S.K."/>
            <person name="Zeng Q."/>
            <person name="Dieguez-Uribeondo J."/>
            <person name="Russ C."/>
            <person name="Tyler B.M."/>
            <person name="van West P."/>
        </authorList>
    </citation>
    <scope>NUCLEOTIDE SEQUENCE [LARGE SCALE GENOMIC DNA]</scope>
    <source>
        <strain evidence="2 3">CBS 223.65</strain>
    </source>
</reference>
<evidence type="ECO:0000313" key="3">
    <source>
        <dbReference type="Proteomes" id="UP000030745"/>
    </source>
</evidence>
<gene>
    <name evidence="2" type="ORF">SPRG_01938</name>
</gene>
<keyword evidence="3" id="KW-1185">Reference proteome</keyword>
<name>A0A067D310_SAPPC</name>
<feature type="transmembrane region" description="Helical" evidence="1">
    <location>
        <begin position="12"/>
        <end position="34"/>
    </location>
</feature>
<dbReference type="OrthoDB" id="74370at2759"/>
<evidence type="ECO:0008006" key="4">
    <source>
        <dbReference type="Google" id="ProtNLM"/>
    </source>
</evidence>
<feature type="transmembrane region" description="Helical" evidence="1">
    <location>
        <begin position="72"/>
        <end position="98"/>
    </location>
</feature>
<accession>A0A067D310</accession>
<dbReference type="RefSeq" id="XP_012195893.1">
    <property type="nucleotide sequence ID" value="XM_012340503.1"/>
</dbReference>
<keyword evidence="1" id="KW-0472">Membrane</keyword>
<dbReference type="OMA" id="PMSVFCI"/>
<dbReference type="AlphaFoldDB" id="A0A067D310"/>
<feature type="transmembrane region" description="Helical" evidence="1">
    <location>
        <begin position="40"/>
        <end position="65"/>
    </location>
</feature>
<organism evidence="2 3">
    <name type="scientific">Saprolegnia parasitica (strain CBS 223.65)</name>
    <dbReference type="NCBI Taxonomy" id="695850"/>
    <lineage>
        <taxon>Eukaryota</taxon>
        <taxon>Sar</taxon>
        <taxon>Stramenopiles</taxon>
        <taxon>Oomycota</taxon>
        <taxon>Saprolegniomycetes</taxon>
        <taxon>Saprolegniales</taxon>
        <taxon>Saprolegniaceae</taxon>
        <taxon>Saprolegnia</taxon>
    </lineage>
</organism>
<protein>
    <recommendedName>
        <fullName evidence="4">MARVEL domain-containing protein</fullName>
    </recommendedName>
</protein>
<dbReference type="Proteomes" id="UP000030745">
    <property type="component" value="Unassembled WGS sequence"/>
</dbReference>
<sequence length="139" mass="14650">MGGLYTVHQVCMTLVALVGVTAAVLSFVTTTFAFGELSALRWTLASLGAFVYLFVLSVLLLLAAAFGALQPLLWLGCLGSFVGSGLYATYLGLLIYTFLGGAAYGLPMSVFCIAIGVLSVVLGVAWKERETATYYSLVN</sequence>
<dbReference type="EMBL" id="KK583193">
    <property type="protein sequence ID" value="KDO33126.1"/>
    <property type="molecule type" value="Genomic_DNA"/>
</dbReference>
<dbReference type="VEuPathDB" id="FungiDB:SPRG_01938"/>
<evidence type="ECO:0000256" key="1">
    <source>
        <dbReference type="SAM" id="Phobius"/>
    </source>
</evidence>
<dbReference type="KEGG" id="spar:SPRG_01938"/>
<evidence type="ECO:0000313" key="2">
    <source>
        <dbReference type="EMBL" id="KDO33126.1"/>
    </source>
</evidence>